<dbReference type="EMBL" id="JAATJJ010000001">
    <property type="protein sequence ID" value="NJB69627.1"/>
    <property type="molecule type" value="Genomic_DNA"/>
</dbReference>
<name>A0A846QR20_9FLAO</name>
<feature type="binding site" evidence="1">
    <location>
        <position position="199"/>
    </location>
    <ligand>
        <name>ATP</name>
        <dbReference type="ChEBI" id="CHEBI:30616"/>
    </ligand>
</feature>
<dbReference type="PANTHER" id="PTHR13504:SF38">
    <property type="entry name" value="FIDO DOMAIN-CONTAINING PROTEIN"/>
    <property type="match status" value="1"/>
</dbReference>
<organism evidence="5 6">
    <name type="scientific">Saonia flava</name>
    <dbReference type="NCBI Taxonomy" id="523696"/>
    <lineage>
        <taxon>Bacteria</taxon>
        <taxon>Pseudomonadati</taxon>
        <taxon>Bacteroidota</taxon>
        <taxon>Flavobacteriia</taxon>
        <taxon>Flavobacteriales</taxon>
        <taxon>Flavobacteriaceae</taxon>
        <taxon>Saonia</taxon>
    </lineage>
</organism>
<evidence type="ECO:0000259" key="4">
    <source>
        <dbReference type="PROSITE" id="PS51459"/>
    </source>
</evidence>
<dbReference type="Pfam" id="PF02661">
    <property type="entry name" value="Fic"/>
    <property type="match status" value="1"/>
</dbReference>
<dbReference type="RefSeq" id="WP_167959747.1">
    <property type="nucleotide sequence ID" value="NZ_JAATJJ010000001.1"/>
</dbReference>
<comment type="caution">
    <text evidence="5">The sequence shown here is derived from an EMBL/GenBank/DDBJ whole genome shotgun (WGS) entry which is preliminary data.</text>
</comment>
<dbReference type="PIRSF" id="PIRSF038925">
    <property type="entry name" value="AMP-prot_trans"/>
    <property type="match status" value="1"/>
</dbReference>
<dbReference type="PROSITE" id="PS51459">
    <property type="entry name" value="FIDO"/>
    <property type="match status" value="1"/>
</dbReference>
<dbReference type="GO" id="GO:0005524">
    <property type="term" value="F:ATP binding"/>
    <property type="evidence" value="ECO:0007669"/>
    <property type="project" value="UniProtKB-KW"/>
</dbReference>
<gene>
    <name evidence="5" type="ORF">GGR42_000089</name>
</gene>
<keyword evidence="1" id="KW-0547">Nucleotide-binding</keyword>
<feature type="binding site" evidence="3">
    <location>
        <begin position="203"/>
        <end position="210"/>
    </location>
    <ligand>
        <name>ATP</name>
        <dbReference type="ChEBI" id="CHEBI:30616"/>
    </ligand>
</feature>
<feature type="domain" description="Fido" evidence="4">
    <location>
        <begin position="112"/>
        <end position="263"/>
    </location>
</feature>
<evidence type="ECO:0000256" key="2">
    <source>
        <dbReference type="PIRSR" id="PIRSR640198-1"/>
    </source>
</evidence>
<feature type="active site" evidence="2">
    <location>
        <position position="199"/>
    </location>
</feature>
<evidence type="ECO:0000256" key="3">
    <source>
        <dbReference type="PIRSR" id="PIRSR640198-2"/>
    </source>
</evidence>
<dbReference type="AlphaFoldDB" id="A0A846QR20"/>
<feature type="binding site" evidence="1">
    <location>
        <position position="62"/>
    </location>
    <ligand>
        <name>ATP</name>
        <dbReference type="ChEBI" id="CHEBI:30616"/>
    </ligand>
</feature>
<dbReference type="InterPro" id="IPR025758">
    <property type="entry name" value="Fic/DOC_N"/>
</dbReference>
<keyword evidence="1" id="KW-0067">ATP-binding</keyword>
<feature type="binding site" evidence="3">
    <location>
        <begin position="241"/>
        <end position="242"/>
    </location>
    <ligand>
        <name>ATP</name>
        <dbReference type="ChEBI" id="CHEBI:30616"/>
    </ligand>
</feature>
<feature type="binding site" evidence="1">
    <location>
        <position position="241"/>
    </location>
    <ligand>
        <name>ATP</name>
        <dbReference type="ChEBI" id="CHEBI:30616"/>
    </ligand>
</feature>
<dbReference type="SUPFAM" id="SSF140931">
    <property type="entry name" value="Fic-like"/>
    <property type="match status" value="1"/>
</dbReference>
<keyword evidence="6" id="KW-1185">Reference proteome</keyword>
<evidence type="ECO:0000313" key="6">
    <source>
        <dbReference type="Proteomes" id="UP000590442"/>
    </source>
</evidence>
<dbReference type="PANTHER" id="PTHR13504">
    <property type="entry name" value="FIDO DOMAIN-CONTAINING PROTEIN DDB_G0283145"/>
    <property type="match status" value="1"/>
</dbReference>
<dbReference type="Pfam" id="PF13784">
    <property type="entry name" value="Fic_N"/>
    <property type="match status" value="1"/>
</dbReference>
<accession>A0A846QR20</accession>
<feature type="binding site" evidence="1">
    <location>
        <begin position="204"/>
        <end position="210"/>
    </location>
    <ligand>
        <name>ATP</name>
        <dbReference type="ChEBI" id="CHEBI:30616"/>
    </ligand>
</feature>
<proteinExistence type="predicted"/>
<evidence type="ECO:0000256" key="1">
    <source>
        <dbReference type="PIRSR" id="PIRSR038925-1"/>
    </source>
</evidence>
<evidence type="ECO:0000313" key="5">
    <source>
        <dbReference type="EMBL" id="NJB69627.1"/>
    </source>
</evidence>
<reference evidence="5 6" key="1">
    <citation type="submission" date="2020-03" db="EMBL/GenBank/DDBJ databases">
        <title>Genomic Encyclopedia of Type Strains, Phase IV (KMG-IV): sequencing the most valuable type-strain genomes for metagenomic binning, comparative biology and taxonomic classification.</title>
        <authorList>
            <person name="Goeker M."/>
        </authorList>
    </citation>
    <scope>NUCLEOTIDE SEQUENCE [LARGE SCALE GENOMIC DNA]</scope>
    <source>
        <strain evidence="5 6">DSM 29762</strain>
    </source>
</reference>
<dbReference type="InterPro" id="IPR026287">
    <property type="entry name" value="SoFic-like"/>
</dbReference>
<protein>
    <submittedName>
        <fullName evidence="5">Fic family protein</fullName>
    </submittedName>
</protein>
<sequence>MMKNHKLELLPPKIDYTLIIKEISEANRVLGSLNGLLTNIPNQSLLISPLLTKEAVASSKIEGTQATIEEVFRYEADGKSSEKDSKEQDIREIINYRTAIHIAIELLKKKPIGENFIKKLHSILLDSVRGTNKDKGNFRKIPVFIGKPGATIDNAIFIPPSAKELNDLISNWGKFVNSIDEPDVLVQTAIAHYQFEAIHPFMDGNGRIGRLLIPIMLYEKGILSYPLLYVSEYFERNRDDYYAYLRLVDKENDWESWVKYFLISIKEQGLDTQNKVMNMLDLYKSVKEKLSDFNSQYAIHLLDIIFENPVTSFRNIKTKINTNSYQTIYNLLDKFQEEKILIEITGGKRNKIYVFDELMKIIR</sequence>
<dbReference type="InterPro" id="IPR036597">
    <property type="entry name" value="Fido-like_dom_sf"/>
</dbReference>
<dbReference type="InterPro" id="IPR040198">
    <property type="entry name" value="Fido_containing"/>
</dbReference>
<dbReference type="Proteomes" id="UP000590442">
    <property type="component" value="Unassembled WGS sequence"/>
</dbReference>
<dbReference type="InterPro" id="IPR003812">
    <property type="entry name" value="Fido"/>
</dbReference>
<dbReference type="Gene3D" id="1.10.3290.10">
    <property type="entry name" value="Fido-like domain"/>
    <property type="match status" value="1"/>
</dbReference>